<name>A0A1Y1YXL6_9PLEO</name>
<organism evidence="2 3">
    <name type="scientific">Clohesyomyces aquaticus</name>
    <dbReference type="NCBI Taxonomy" id="1231657"/>
    <lineage>
        <taxon>Eukaryota</taxon>
        <taxon>Fungi</taxon>
        <taxon>Dikarya</taxon>
        <taxon>Ascomycota</taxon>
        <taxon>Pezizomycotina</taxon>
        <taxon>Dothideomycetes</taxon>
        <taxon>Pleosporomycetidae</taxon>
        <taxon>Pleosporales</taxon>
        <taxon>Lindgomycetaceae</taxon>
        <taxon>Clohesyomyces</taxon>
    </lineage>
</organism>
<gene>
    <name evidence="2" type="ORF">BCR34DRAFT_591847</name>
</gene>
<proteinExistence type="predicted"/>
<dbReference type="STRING" id="1231657.A0A1Y1YXL6"/>
<accession>A0A1Y1YXL6</accession>
<dbReference type="Proteomes" id="UP000193144">
    <property type="component" value="Unassembled WGS sequence"/>
</dbReference>
<protein>
    <recommendedName>
        <fullName evidence="1">2EXR domain-containing protein</fullName>
    </recommendedName>
</protein>
<evidence type="ECO:0000313" key="3">
    <source>
        <dbReference type="Proteomes" id="UP000193144"/>
    </source>
</evidence>
<feature type="domain" description="2EXR" evidence="1">
    <location>
        <begin position="23"/>
        <end position="134"/>
    </location>
</feature>
<dbReference type="PANTHER" id="PTHR35910">
    <property type="entry name" value="2EXR DOMAIN-CONTAINING PROTEIN"/>
    <property type="match status" value="1"/>
</dbReference>
<dbReference type="EMBL" id="MCFA01000155">
    <property type="protein sequence ID" value="ORY02676.1"/>
    <property type="molecule type" value="Genomic_DNA"/>
</dbReference>
<sequence length="405" mass="46916">MTTTPQHLQIINPSFRNDEHDTFHHFPRLPPELRLRIWELSVQKHRLLEAQITSKFHDTKNPPYSTLDELFSDRKYIILVRGIQLHSKLLRVSRESRKEALRFYRVHIPCYLHKARSVRGYKRSILYFNPEYDYMHVILNGSTSHDFIDLIHDLKSQDPRGVGFINVALGGSSDTHRIALSYLSMTSTFNSPARATFIDFLTSLKNILWMAQSPAGRIMQGRYIHPRCPTYAFNHSMPVKASSPSFSLLEKDSRPISSDLKHILTHSPDPREIRAVWRDILKNWGVRREMPVRERVLFAFDPFSYEGEDIYDFKSAEKFLEEEQEEWVENQRFAHEFEPANAITTESAKPLPTEGEAAVRPAIGFWLFPAEALGETENGNGQSPSGKRVFDMTGHWPEIALAHLF</sequence>
<dbReference type="InterPro" id="IPR045518">
    <property type="entry name" value="2EXR"/>
</dbReference>
<comment type="caution">
    <text evidence="2">The sequence shown here is derived from an EMBL/GenBank/DDBJ whole genome shotgun (WGS) entry which is preliminary data.</text>
</comment>
<dbReference type="PANTHER" id="PTHR35910:SF6">
    <property type="entry name" value="2EXR DOMAIN-CONTAINING PROTEIN"/>
    <property type="match status" value="1"/>
</dbReference>
<dbReference type="OrthoDB" id="3469466at2759"/>
<evidence type="ECO:0000259" key="1">
    <source>
        <dbReference type="Pfam" id="PF20150"/>
    </source>
</evidence>
<dbReference type="Pfam" id="PF20150">
    <property type="entry name" value="2EXR"/>
    <property type="match status" value="1"/>
</dbReference>
<dbReference type="AlphaFoldDB" id="A0A1Y1YXL6"/>
<keyword evidence="3" id="KW-1185">Reference proteome</keyword>
<evidence type="ECO:0000313" key="2">
    <source>
        <dbReference type="EMBL" id="ORY02676.1"/>
    </source>
</evidence>
<reference evidence="2 3" key="1">
    <citation type="submission" date="2016-07" db="EMBL/GenBank/DDBJ databases">
        <title>Pervasive Adenine N6-methylation of Active Genes in Fungi.</title>
        <authorList>
            <consortium name="DOE Joint Genome Institute"/>
            <person name="Mondo S.J."/>
            <person name="Dannebaum R.O."/>
            <person name="Kuo R.C."/>
            <person name="Labutti K."/>
            <person name="Haridas S."/>
            <person name="Kuo A."/>
            <person name="Salamov A."/>
            <person name="Ahrendt S.R."/>
            <person name="Lipzen A."/>
            <person name="Sullivan W."/>
            <person name="Andreopoulos W.B."/>
            <person name="Clum A."/>
            <person name="Lindquist E."/>
            <person name="Daum C."/>
            <person name="Ramamoorthy G.K."/>
            <person name="Gryganskyi A."/>
            <person name="Culley D."/>
            <person name="Magnuson J.K."/>
            <person name="James T.Y."/>
            <person name="O'Malley M.A."/>
            <person name="Stajich J.E."/>
            <person name="Spatafora J.W."/>
            <person name="Visel A."/>
            <person name="Grigoriev I.V."/>
        </authorList>
    </citation>
    <scope>NUCLEOTIDE SEQUENCE [LARGE SCALE GENOMIC DNA]</scope>
    <source>
        <strain evidence="2 3">CBS 115471</strain>
    </source>
</reference>